<proteinExistence type="inferred from homology"/>
<keyword evidence="2" id="KW-0131">Cell cycle</keyword>
<dbReference type="PANTHER" id="PTHR33969:SF2">
    <property type="entry name" value="SEGREGATION AND CONDENSATION PROTEIN A"/>
    <property type="match status" value="1"/>
</dbReference>
<organism evidence="3 4">
    <name type="scientific">Microvenator marinus</name>
    <dbReference type="NCBI Taxonomy" id="2600177"/>
    <lineage>
        <taxon>Bacteria</taxon>
        <taxon>Deltaproteobacteria</taxon>
        <taxon>Bradymonadales</taxon>
        <taxon>Microvenatoraceae</taxon>
        <taxon>Microvenator</taxon>
    </lineage>
</organism>
<keyword evidence="2" id="KW-0132">Cell division</keyword>
<dbReference type="Proteomes" id="UP000321595">
    <property type="component" value="Chromosome"/>
</dbReference>
<protein>
    <recommendedName>
        <fullName evidence="1 2">Segregation and condensation protein A</fullName>
    </recommendedName>
</protein>
<dbReference type="HAMAP" id="MF_01805">
    <property type="entry name" value="ScpA"/>
    <property type="match status" value="1"/>
</dbReference>
<dbReference type="OrthoDB" id="9811016at2"/>
<dbReference type="RefSeq" id="WP_146962956.1">
    <property type="nucleotide sequence ID" value="NZ_CP042467.1"/>
</dbReference>
<dbReference type="GO" id="GO:0006260">
    <property type="term" value="P:DNA replication"/>
    <property type="evidence" value="ECO:0007669"/>
    <property type="project" value="UniProtKB-UniRule"/>
</dbReference>
<sequence>MTQSANTPPELRVRLQAFEGPLDLLLELIKKHEVDIFDIPISMITDEYLRFIQNAESIDIEVGGEWLELAALLIFIKSRMLLPQPEVEADDMEGEDPREELVQRLIEYQKYKLAAASLDQRPMLERDVFTHSEKGPEFTPMLGPAPLQEASVSELMEALKRLIARTKSDGKWVYEVNSQKLTLRSVILDIAALLAKNPRLEFEALFENKVIDRTRIITTFLALLEMTRLKMIKLFQSKLHGDQLWVERCVVDILEVSQELELKEAEV</sequence>
<comment type="subunit">
    <text evidence="2">Component of a cohesin-like complex composed of ScpA, ScpB and the Smc homodimer, in which ScpA and ScpB bind to the head domain of Smc. The presence of the three proteins is required for the association of the complex with DNA.</text>
</comment>
<comment type="function">
    <text evidence="2">Participates in chromosomal partition during cell division. May act via the formation of a condensin-like complex containing Smc and ScpB that pull DNA away from mid-cell into both cell halves.</text>
</comment>
<evidence type="ECO:0000313" key="3">
    <source>
        <dbReference type="EMBL" id="QED29723.1"/>
    </source>
</evidence>
<keyword evidence="2" id="KW-0159">Chromosome partition</keyword>
<dbReference type="EMBL" id="CP042467">
    <property type="protein sequence ID" value="QED29723.1"/>
    <property type="molecule type" value="Genomic_DNA"/>
</dbReference>
<evidence type="ECO:0000256" key="2">
    <source>
        <dbReference type="HAMAP-Rule" id="MF_01805"/>
    </source>
</evidence>
<evidence type="ECO:0000313" key="4">
    <source>
        <dbReference type="Proteomes" id="UP000321595"/>
    </source>
</evidence>
<dbReference type="KEGG" id="bbae:FRD01_21280"/>
<gene>
    <name evidence="2" type="primary">scpA</name>
    <name evidence="3" type="ORF">FRD01_21280</name>
</gene>
<dbReference type="GO" id="GO:0007059">
    <property type="term" value="P:chromosome segregation"/>
    <property type="evidence" value="ECO:0007669"/>
    <property type="project" value="UniProtKB-UniRule"/>
</dbReference>
<keyword evidence="2" id="KW-0963">Cytoplasm</keyword>
<dbReference type="InterPro" id="IPR003768">
    <property type="entry name" value="ScpA"/>
</dbReference>
<dbReference type="Gene3D" id="6.10.250.2410">
    <property type="match status" value="1"/>
</dbReference>
<evidence type="ECO:0000256" key="1">
    <source>
        <dbReference type="ARBA" id="ARBA00044777"/>
    </source>
</evidence>
<dbReference type="AlphaFoldDB" id="A0A5B8Y061"/>
<comment type="subcellular location">
    <subcellularLocation>
        <location evidence="2">Cytoplasm</location>
    </subcellularLocation>
    <text evidence="2">Associated with two foci at the outer edges of the nucleoid region in young cells, and at four foci within both cell halves in older cells.</text>
</comment>
<name>A0A5B8Y061_9DELT</name>
<dbReference type="GO" id="GO:0005737">
    <property type="term" value="C:cytoplasm"/>
    <property type="evidence" value="ECO:0007669"/>
    <property type="project" value="UniProtKB-SubCell"/>
</dbReference>
<dbReference type="GO" id="GO:0051301">
    <property type="term" value="P:cell division"/>
    <property type="evidence" value="ECO:0007669"/>
    <property type="project" value="UniProtKB-KW"/>
</dbReference>
<accession>A0A5B8Y061</accession>
<keyword evidence="4" id="KW-1185">Reference proteome</keyword>
<reference evidence="3 4" key="1">
    <citation type="submission" date="2019-08" db="EMBL/GenBank/DDBJ databases">
        <authorList>
            <person name="Liang Q."/>
        </authorList>
    </citation>
    <scope>NUCLEOTIDE SEQUENCE [LARGE SCALE GENOMIC DNA]</scope>
    <source>
        <strain evidence="3 4">V1718</strain>
    </source>
</reference>
<comment type="similarity">
    <text evidence="2">Belongs to the ScpA family.</text>
</comment>
<dbReference type="Pfam" id="PF02616">
    <property type="entry name" value="SMC_ScpA"/>
    <property type="match status" value="1"/>
</dbReference>
<dbReference type="PANTHER" id="PTHR33969">
    <property type="entry name" value="SEGREGATION AND CONDENSATION PROTEIN A"/>
    <property type="match status" value="1"/>
</dbReference>